<protein>
    <submittedName>
        <fullName evidence="2">Uncharacterized protein</fullName>
    </submittedName>
</protein>
<proteinExistence type="predicted"/>
<keyword evidence="1" id="KW-1133">Transmembrane helix</keyword>
<organism evidence="2 3">
    <name type="scientific">Saccharomonospora glauca K62</name>
    <dbReference type="NCBI Taxonomy" id="928724"/>
    <lineage>
        <taxon>Bacteria</taxon>
        <taxon>Bacillati</taxon>
        <taxon>Actinomycetota</taxon>
        <taxon>Actinomycetes</taxon>
        <taxon>Pseudonocardiales</taxon>
        <taxon>Pseudonocardiaceae</taxon>
        <taxon>Saccharomonospora</taxon>
    </lineage>
</organism>
<evidence type="ECO:0000313" key="3">
    <source>
        <dbReference type="Proteomes" id="UP000005087"/>
    </source>
</evidence>
<keyword evidence="1" id="KW-0812">Transmembrane</keyword>
<evidence type="ECO:0000256" key="1">
    <source>
        <dbReference type="SAM" id="Phobius"/>
    </source>
</evidence>
<feature type="transmembrane region" description="Helical" evidence="1">
    <location>
        <begin position="79"/>
        <end position="98"/>
    </location>
</feature>
<keyword evidence="1" id="KW-0472">Membrane</keyword>
<accession>I1D0L7</accession>
<sequence length="100" mass="11312">MTNYRPEPRTRERHRPRGWLLALGAMVLWAVTSTAVLVLALGPPDGDMLYYEFGPRMTVVALMGTPLTYAFAWRRPRPFREVVLVGLPVFAVLAALVWNT</sequence>
<name>I1D0L7_9PSEU</name>
<evidence type="ECO:0000313" key="2">
    <source>
        <dbReference type="EMBL" id="EIE98491.1"/>
    </source>
</evidence>
<dbReference type="EMBL" id="CM001484">
    <property type="protein sequence ID" value="EIE98491.1"/>
    <property type="molecule type" value="Genomic_DNA"/>
</dbReference>
<dbReference type="OrthoDB" id="3698449at2"/>
<dbReference type="Proteomes" id="UP000005087">
    <property type="component" value="Chromosome"/>
</dbReference>
<keyword evidence="3" id="KW-1185">Reference proteome</keyword>
<dbReference type="HOGENOM" id="CLU_2303980_0_0_11"/>
<dbReference type="AlphaFoldDB" id="I1D0L7"/>
<reference evidence="3" key="2">
    <citation type="submission" date="2012-01" db="EMBL/GenBank/DDBJ databases">
        <title>Noncontiguous Finished sequence of chromosome of Saccharomonospora glauca K62.</title>
        <authorList>
            <consortium name="US DOE Joint Genome Institute"/>
            <person name="Lucas S."/>
            <person name="Han J."/>
            <person name="Lapidus A."/>
            <person name="Cheng J.-F."/>
            <person name="Goodwin L."/>
            <person name="Pitluck S."/>
            <person name="Peters L."/>
            <person name="Mikhailova N."/>
            <person name="Held B."/>
            <person name="Detter J.C."/>
            <person name="Han C."/>
            <person name="Tapia R."/>
            <person name="Land M."/>
            <person name="Hauser L."/>
            <person name="Kyrpides N."/>
            <person name="Ivanova N."/>
            <person name="Pagani I."/>
            <person name="Brambilla E.-M."/>
            <person name="Klenk H.-P."/>
            <person name="Woyke T."/>
        </authorList>
    </citation>
    <scope>NUCLEOTIDE SEQUENCE [LARGE SCALE GENOMIC DNA]</scope>
    <source>
        <strain evidence="3">K62</strain>
    </source>
</reference>
<feature type="transmembrane region" description="Helical" evidence="1">
    <location>
        <begin position="53"/>
        <end position="72"/>
    </location>
</feature>
<reference evidence="2 3" key="1">
    <citation type="submission" date="2011-09" db="EMBL/GenBank/DDBJ databases">
        <authorList>
            <consortium name="US DOE Joint Genome Institute (JGI-PGF)"/>
            <person name="Lucas S."/>
            <person name="Han J."/>
            <person name="Lapidus A."/>
            <person name="Cheng J.-F."/>
            <person name="Goodwin L."/>
            <person name="Pitluck S."/>
            <person name="Peters L."/>
            <person name="Land M.L."/>
            <person name="Hauser L."/>
            <person name="Brambilla E."/>
            <person name="Klenk H.-P."/>
            <person name="Woyke T.J."/>
        </authorList>
    </citation>
    <scope>NUCLEOTIDE SEQUENCE [LARGE SCALE GENOMIC DNA]</scope>
    <source>
        <strain evidence="2 3">K62</strain>
    </source>
</reference>
<feature type="transmembrane region" description="Helical" evidence="1">
    <location>
        <begin position="20"/>
        <end position="41"/>
    </location>
</feature>
<dbReference type="RefSeq" id="WP_005463228.1">
    <property type="nucleotide sequence ID" value="NZ_CM001484.1"/>
</dbReference>
<gene>
    <name evidence="2" type="ORF">SacglDRAFT_01574</name>
</gene>